<feature type="region of interest" description="Disordered" evidence="2">
    <location>
        <begin position="185"/>
        <end position="245"/>
    </location>
</feature>
<dbReference type="Pfam" id="PF00732">
    <property type="entry name" value="GMC_oxred_N"/>
    <property type="match status" value="1"/>
</dbReference>
<evidence type="ECO:0000259" key="3">
    <source>
        <dbReference type="PROSITE" id="PS00624"/>
    </source>
</evidence>
<dbReference type="InterPro" id="IPR000172">
    <property type="entry name" value="GMC_OxRdtase_N"/>
</dbReference>
<name>A0AAE1QHD2_9EUCA</name>
<feature type="compositionally biased region" description="Gly residues" evidence="2">
    <location>
        <begin position="223"/>
        <end position="232"/>
    </location>
</feature>
<dbReference type="Gene3D" id="3.50.50.60">
    <property type="entry name" value="FAD/NAD(P)-binding domain"/>
    <property type="match status" value="3"/>
</dbReference>
<dbReference type="GO" id="GO:0016614">
    <property type="term" value="F:oxidoreductase activity, acting on CH-OH group of donors"/>
    <property type="evidence" value="ECO:0007669"/>
    <property type="project" value="InterPro"/>
</dbReference>
<dbReference type="PANTHER" id="PTHR11552:SF188">
    <property type="entry name" value="NEITHER INACTIVATION NOR AFTERPOTENTIAL PROTEIN G"/>
    <property type="match status" value="1"/>
</dbReference>
<dbReference type="Proteomes" id="UP001292094">
    <property type="component" value="Unassembled WGS sequence"/>
</dbReference>
<feature type="compositionally biased region" description="Low complexity" evidence="2">
    <location>
        <begin position="194"/>
        <end position="214"/>
    </location>
</feature>
<sequence length="740" mass="80762">MCWQWWWQGRRGHGGWCFGSSEGVIYKADPVYDFVVVGQARLAVFWRPGSLNNTDISVCITDVFTIGGFSIQVLLIEAGGEEPWLASIPLAAPLMQKSRLDWQHLTLPQKHSSLALVDKRSSWPRGRVLGGCSSINYNIHMLGSPMDFDVWEQQYGATGWGFDEMLKFSNKAECRRLRPKIFKQQQEECSNEPTNDNNNNKKQGCNKNNNNRNTKNNKEGGEGGRGGVGGGVQHQHTRQHQDTVQCYDPPVRTLTSKSTLTQAFLDAGKELGIPVGNLNDDIDHGVMAASTTVYKGTRWSNVRGYLRPALTRPNLHVLLHTHVNKVLFAGGRAVGVQFIQWDNPGYNGTVYARGEVVLSAGTIHTPVILTHSGIGPGSLLHKLKIPLVSDVLGVGANLQDHLNLPVYVSLTKPVSLNPDKIRSITNLWQYFVNGGKGDMGRAAIEGVGAIKGSSVGGGGKEGQSSPDLGIILFNMAAVDKHMYSSVSNMKMEYFDELFPGMDNQSAEGFIFLASCLHPKSRGDVVVVSPDPRYAPAINPNYLAHPYDRTCMRDAFKMAVRLARTKAFRDLGASVHLPRFPECVGGVGEGGDGTVDDTKIRYKDYVDCVVRVAGITGYHPIGTARLGNPNTDPYAVVDPTLSVVGVNRLRVVDASVMPTLTSGTPNSVITVIAEKAAHMIKERWGNGSTLADERLCDSSPECEEELLAAVNTATPTVTHLTTTTTLILTLTLIHFRAYLVL</sequence>
<keyword evidence="5" id="KW-1185">Reference proteome</keyword>
<dbReference type="SUPFAM" id="SSF54373">
    <property type="entry name" value="FAD-linked reductases, C-terminal domain"/>
    <property type="match status" value="1"/>
</dbReference>
<organism evidence="4 5">
    <name type="scientific">Petrolisthes manimaculis</name>
    <dbReference type="NCBI Taxonomy" id="1843537"/>
    <lineage>
        <taxon>Eukaryota</taxon>
        <taxon>Metazoa</taxon>
        <taxon>Ecdysozoa</taxon>
        <taxon>Arthropoda</taxon>
        <taxon>Crustacea</taxon>
        <taxon>Multicrustacea</taxon>
        <taxon>Malacostraca</taxon>
        <taxon>Eumalacostraca</taxon>
        <taxon>Eucarida</taxon>
        <taxon>Decapoda</taxon>
        <taxon>Pleocyemata</taxon>
        <taxon>Anomura</taxon>
        <taxon>Galatheoidea</taxon>
        <taxon>Porcellanidae</taxon>
        <taxon>Petrolisthes</taxon>
    </lineage>
</organism>
<evidence type="ECO:0000313" key="4">
    <source>
        <dbReference type="EMBL" id="KAK4326806.1"/>
    </source>
</evidence>
<comment type="caution">
    <text evidence="4">The sequence shown here is derived from an EMBL/GenBank/DDBJ whole genome shotgun (WGS) entry which is preliminary data.</text>
</comment>
<dbReference type="InterPro" id="IPR036188">
    <property type="entry name" value="FAD/NAD-bd_sf"/>
</dbReference>
<evidence type="ECO:0000256" key="1">
    <source>
        <dbReference type="ARBA" id="ARBA00010790"/>
    </source>
</evidence>
<gene>
    <name evidence="4" type="ORF">Pmani_002710</name>
</gene>
<proteinExistence type="inferred from homology"/>
<dbReference type="EMBL" id="JAWZYT010000198">
    <property type="protein sequence ID" value="KAK4326806.1"/>
    <property type="molecule type" value="Genomic_DNA"/>
</dbReference>
<evidence type="ECO:0000256" key="2">
    <source>
        <dbReference type="SAM" id="MobiDB-lite"/>
    </source>
</evidence>
<dbReference type="Pfam" id="PF05199">
    <property type="entry name" value="GMC_oxred_C"/>
    <property type="match status" value="1"/>
</dbReference>
<protein>
    <recommendedName>
        <fullName evidence="3">Glucose-methanol-choline oxidoreductase N-terminal domain-containing protein</fullName>
    </recommendedName>
</protein>
<dbReference type="AlphaFoldDB" id="A0AAE1QHD2"/>
<dbReference type="Gene3D" id="3.30.560.10">
    <property type="entry name" value="Glucose Oxidase, domain 3"/>
    <property type="match status" value="1"/>
</dbReference>
<comment type="similarity">
    <text evidence="1">Belongs to the GMC oxidoreductase family.</text>
</comment>
<dbReference type="InterPro" id="IPR007867">
    <property type="entry name" value="GMC_OxRtase_C"/>
</dbReference>
<dbReference type="SUPFAM" id="SSF51905">
    <property type="entry name" value="FAD/NAD(P)-binding domain"/>
    <property type="match status" value="1"/>
</dbReference>
<reference evidence="4" key="1">
    <citation type="submission" date="2023-11" db="EMBL/GenBank/DDBJ databases">
        <title>Genome assemblies of two species of porcelain crab, Petrolisthes cinctipes and Petrolisthes manimaculis (Anomura: Porcellanidae).</title>
        <authorList>
            <person name="Angst P."/>
        </authorList>
    </citation>
    <scope>NUCLEOTIDE SEQUENCE</scope>
    <source>
        <strain evidence="4">PB745_02</strain>
        <tissue evidence="4">Gill</tissue>
    </source>
</reference>
<dbReference type="GO" id="GO:0050660">
    <property type="term" value="F:flavin adenine dinucleotide binding"/>
    <property type="evidence" value="ECO:0007669"/>
    <property type="project" value="InterPro"/>
</dbReference>
<dbReference type="PROSITE" id="PS00624">
    <property type="entry name" value="GMC_OXRED_2"/>
    <property type="match status" value="1"/>
</dbReference>
<dbReference type="PANTHER" id="PTHR11552">
    <property type="entry name" value="GLUCOSE-METHANOL-CHOLINE GMC OXIDOREDUCTASE"/>
    <property type="match status" value="1"/>
</dbReference>
<accession>A0AAE1QHD2</accession>
<evidence type="ECO:0000313" key="5">
    <source>
        <dbReference type="Proteomes" id="UP001292094"/>
    </source>
</evidence>
<dbReference type="InterPro" id="IPR012132">
    <property type="entry name" value="GMC_OxRdtase"/>
</dbReference>
<feature type="domain" description="Glucose-methanol-choline oxidoreductase N-terminal" evidence="3">
    <location>
        <begin position="361"/>
        <end position="375"/>
    </location>
</feature>